<evidence type="ECO:0000313" key="2">
    <source>
        <dbReference type="Proteomes" id="UP001178461"/>
    </source>
</evidence>
<accession>A0AA35LJY4</accession>
<proteinExistence type="predicted"/>
<reference evidence="1" key="1">
    <citation type="submission" date="2022-12" db="EMBL/GenBank/DDBJ databases">
        <authorList>
            <person name="Alioto T."/>
            <person name="Alioto T."/>
            <person name="Gomez Garrido J."/>
        </authorList>
    </citation>
    <scope>NUCLEOTIDE SEQUENCE</scope>
</reference>
<dbReference type="Proteomes" id="UP001178461">
    <property type="component" value="Chromosome 16"/>
</dbReference>
<organism evidence="1 2">
    <name type="scientific">Podarcis lilfordi</name>
    <name type="common">Lilford's wall lizard</name>
    <dbReference type="NCBI Taxonomy" id="74358"/>
    <lineage>
        <taxon>Eukaryota</taxon>
        <taxon>Metazoa</taxon>
        <taxon>Chordata</taxon>
        <taxon>Craniata</taxon>
        <taxon>Vertebrata</taxon>
        <taxon>Euteleostomi</taxon>
        <taxon>Lepidosauria</taxon>
        <taxon>Squamata</taxon>
        <taxon>Bifurcata</taxon>
        <taxon>Unidentata</taxon>
        <taxon>Episquamata</taxon>
        <taxon>Laterata</taxon>
        <taxon>Lacertibaenia</taxon>
        <taxon>Lacertidae</taxon>
        <taxon>Podarcis</taxon>
    </lineage>
</organism>
<name>A0AA35LJY4_9SAUR</name>
<sequence>MGSFQVYMMRSVEFAATTGEEKPRTNALNCTLVPAELVVKRQQQICFNPL</sequence>
<feature type="non-terminal residue" evidence="1">
    <location>
        <position position="50"/>
    </location>
</feature>
<dbReference type="AlphaFoldDB" id="A0AA35LJY4"/>
<dbReference type="EMBL" id="OX395143">
    <property type="protein sequence ID" value="CAI5797371.1"/>
    <property type="molecule type" value="Genomic_DNA"/>
</dbReference>
<evidence type="ECO:0000313" key="1">
    <source>
        <dbReference type="EMBL" id="CAI5797371.1"/>
    </source>
</evidence>
<keyword evidence="2" id="KW-1185">Reference proteome</keyword>
<protein>
    <submittedName>
        <fullName evidence="1">Uncharacterized protein</fullName>
    </submittedName>
</protein>
<gene>
    <name evidence="1" type="ORF">PODLI_1B033431</name>
</gene>